<dbReference type="eggNOG" id="COG3391">
    <property type="taxonomic scope" value="Bacteria"/>
</dbReference>
<dbReference type="GO" id="GO:0061630">
    <property type="term" value="F:ubiquitin protein ligase activity"/>
    <property type="evidence" value="ECO:0007669"/>
    <property type="project" value="TreeGrafter"/>
</dbReference>
<dbReference type="InterPro" id="IPR011042">
    <property type="entry name" value="6-blade_b-propeller_TolB-like"/>
</dbReference>
<dbReference type="GO" id="GO:0000209">
    <property type="term" value="P:protein polyubiquitination"/>
    <property type="evidence" value="ECO:0007669"/>
    <property type="project" value="TreeGrafter"/>
</dbReference>
<evidence type="ECO:0000256" key="1">
    <source>
        <dbReference type="ARBA" id="ARBA00022737"/>
    </source>
</evidence>
<gene>
    <name evidence="2" type="ORF">Acaty_c1585</name>
</gene>
<name>A0A059ZRE4_ACICK</name>
<dbReference type="InterPro" id="IPR050952">
    <property type="entry name" value="TRIM-NHL_E3_ligases"/>
</dbReference>
<evidence type="ECO:0000313" key="2">
    <source>
        <dbReference type="EMBL" id="AIA55449.1"/>
    </source>
</evidence>
<dbReference type="EMBL" id="CP005986">
    <property type="protein sequence ID" value="AIA55449.1"/>
    <property type="molecule type" value="Genomic_DNA"/>
</dbReference>
<dbReference type="RefSeq" id="WP_004872448.1">
    <property type="nucleotide sequence ID" value="NZ_JAAOMK010000051.1"/>
</dbReference>
<dbReference type="GO" id="GO:0008270">
    <property type="term" value="F:zinc ion binding"/>
    <property type="evidence" value="ECO:0007669"/>
    <property type="project" value="UniProtKB-KW"/>
</dbReference>
<reference evidence="2 3" key="1">
    <citation type="journal article" date="2009" name="J. Bacteriol.">
        <title>Draft genome sequence of the extremely acidophilic bacterium Acidithiobacillus caldus ATCC 51756 reveals metabolic versatility in the genus Acidithiobacillus.</title>
        <authorList>
            <person name="Valdes J."/>
            <person name="Quatrini R."/>
            <person name="Hallberg K."/>
            <person name="Dopson M."/>
            <person name="Valenzuela P.D."/>
            <person name="Holmes D.S."/>
        </authorList>
    </citation>
    <scope>NUCLEOTIDE SEQUENCE [LARGE SCALE GENOMIC DNA]</scope>
    <source>
        <strain evidence="3">ATCC 51756 / DSM 8584 / KU</strain>
    </source>
</reference>
<dbReference type="HOGENOM" id="CLU_691918_0_0_6"/>
<dbReference type="KEGG" id="acz:Acaty_c1585"/>
<dbReference type="PANTHER" id="PTHR24104">
    <property type="entry name" value="E3 UBIQUITIN-PROTEIN LIGASE NHLRC1-RELATED"/>
    <property type="match status" value="1"/>
</dbReference>
<dbReference type="InterPro" id="IPR001258">
    <property type="entry name" value="NHL_repeat"/>
</dbReference>
<keyword evidence="1" id="KW-0677">Repeat</keyword>
<sequence>MEQFVSLRQKHISARSGGRAASAAFLLSSGARVILGEQMQPKGVVGAVVPSRETLFGPRGAAVTADGALWVCDTGHHRLLGWNACPKVDGQGADHIIGHADFSSEGRNGHSDVGVTTLNVPTGIVGIGQGLAVADAWNHRVLIWREAPRRTQQPADLVLGQADFSGSEINRGNNHPSANTLFWPYGVHWDGERLYVADTGNRRVLWWDGLPVRNGQAADGVLGQRDFVCRDENAGGAPSAMSMRWPHAVTRLGSYLAVADAGDNRVLIWSHLPATNGQSADFVLGQRDATADAHNQGEYYPTASSFNMPYGISAFADLLVVADTANSRLLGWRVDEIAEGAPASVLAAQPDFGSKGDNRWGTPQRDSLCWPYGIQAAGSTLIVADSGNNRVLLWDRLA</sequence>
<dbReference type="GO" id="GO:0043161">
    <property type="term" value="P:proteasome-mediated ubiquitin-dependent protein catabolic process"/>
    <property type="evidence" value="ECO:0007669"/>
    <property type="project" value="TreeGrafter"/>
</dbReference>
<accession>A0A059ZRE4</accession>
<dbReference type="Proteomes" id="UP000005522">
    <property type="component" value="Chromosome"/>
</dbReference>
<dbReference type="AlphaFoldDB" id="A0A059ZRE4"/>
<organism evidence="2 3">
    <name type="scientific">Acidithiobacillus caldus (strain ATCC 51756 / DSM 8584 / KU)</name>
    <dbReference type="NCBI Taxonomy" id="637389"/>
    <lineage>
        <taxon>Bacteria</taxon>
        <taxon>Pseudomonadati</taxon>
        <taxon>Pseudomonadota</taxon>
        <taxon>Acidithiobacillia</taxon>
        <taxon>Acidithiobacillales</taxon>
        <taxon>Acidithiobacillaceae</taxon>
        <taxon>Acidithiobacillus</taxon>
    </lineage>
</organism>
<dbReference type="SUPFAM" id="SSF63829">
    <property type="entry name" value="Calcium-dependent phosphotriesterase"/>
    <property type="match status" value="1"/>
</dbReference>
<dbReference type="Pfam" id="PF01436">
    <property type="entry name" value="NHL"/>
    <property type="match status" value="1"/>
</dbReference>
<proteinExistence type="predicted"/>
<dbReference type="Gene3D" id="2.120.10.30">
    <property type="entry name" value="TolB, C-terminal domain"/>
    <property type="match status" value="1"/>
</dbReference>
<dbReference type="PANTHER" id="PTHR24104:SF25">
    <property type="entry name" value="PROTEIN LIN-41"/>
    <property type="match status" value="1"/>
</dbReference>
<evidence type="ECO:0000313" key="3">
    <source>
        <dbReference type="Proteomes" id="UP000005522"/>
    </source>
</evidence>
<protein>
    <submittedName>
        <fullName evidence="2">NHL repeat</fullName>
    </submittedName>
</protein>